<dbReference type="FunFam" id="2.40.50.580:FF:000001">
    <property type="entry name" value="Sugar fermentation stimulation protein A"/>
    <property type="match status" value="1"/>
</dbReference>
<protein>
    <recommendedName>
        <fullName evidence="1">Sugar fermentation stimulation protein homolog</fullName>
    </recommendedName>
</protein>
<evidence type="ECO:0000259" key="2">
    <source>
        <dbReference type="Pfam" id="PF03749"/>
    </source>
</evidence>
<reference evidence="4 5" key="1">
    <citation type="submission" date="2014-06" db="EMBL/GenBank/DDBJ databases">
        <title>Whole Genome Sequences of Three Symbiotic Endozoicomonas Bacteria.</title>
        <authorList>
            <person name="Neave M.J."/>
            <person name="Apprill A."/>
            <person name="Voolstra C.R."/>
        </authorList>
    </citation>
    <scope>NUCLEOTIDE SEQUENCE [LARGE SCALE GENOMIC DNA]</scope>
    <source>
        <strain evidence="4 5">DSM 25634</strain>
    </source>
</reference>
<dbReference type="RefSeq" id="WP_034839938.1">
    <property type="nucleotide sequence ID" value="NZ_JOKH01000005.1"/>
</dbReference>
<organism evidence="4 5">
    <name type="scientific">Endozoicomonas numazuensis</name>
    <dbReference type="NCBI Taxonomy" id="1137799"/>
    <lineage>
        <taxon>Bacteria</taxon>
        <taxon>Pseudomonadati</taxon>
        <taxon>Pseudomonadota</taxon>
        <taxon>Gammaproteobacteria</taxon>
        <taxon>Oceanospirillales</taxon>
        <taxon>Endozoicomonadaceae</taxon>
        <taxon>Endozoicomonas</taxon>
    </lineage>
</organism>
<keyword evidence="5" id="KW-1185">Reference proteome</keyword>
<proteinExistence type="inferred from homology"/>
<dbReference type="Gene3D" id="3.40.1350.60">
    <property type="match status" value="1"/>
</dbReference>
<dbReference type="EMBL" id="JOKH01000005">
    <property type="protein sequence ID" value="KEQ16422.1"/>
    <property type="molecule type" value="Genomic_DNA"/>
</dbReference>
<evidence type="ECO:0000313" key="5">
    <source>
        <dbReference type="Proteomes" id="UP000028073"/>
    </source>
</evidence>
<evidence type="ECO:0000313" key="4">
    <source>
        <dbReference type="EMBL" id="KEQ16422.1"/>
    </source>
</evidence>
<dbReference type="InterPro" id="IPR040452">
    <property type="entry name" value="SfsA_C"/>
</dbReference>
<gene>
    <name evidence="1" type="primary">sfsA</name>
    <name evidence="4" type="ORF">GZ78_21390</name>
</gene>
<name>A0A081ND99_9GAMM</name>
<evidence type="ECO:0000256" key="1">
    <source>
        <dbReference type="HAMAP-Rule" id="MF_00095"/>
    </source>
</evidence>
<comment type="similarity">
    <text evidence="1">Belongs to the SfsA family.</text>
</comment>
<sequence length="244" mass="27272">MNFEKDLQPARLIRRYKRFLADVELEDGSTITLHCPNTGSMKNCLYPGKKVWFLDSENPKRKYPCTWELAEIPVTFGSEEKNTLAGLNTGRANKLVEEALVLKKISELAEYDEVRREVPYGEEKSRIDFLLQQQGLPDCYVEVKSVTLAIGDGLGLFPDSVTTRGTKHLRELIAMVESGHRAVLLFCVQHTGIERVAPAHEIDPKYGQAIKEAAMAGVEILALGAEISTDEITLTRTLPVLDID</sequence>
<dbReference type="eggNOG" id="COG1489">
    <property type="taxonomic scope" value="Bacteria"/>
</dbReference>
<dbReference type="InterPro" id="IPR041465">
    <property type="entry name" value="SfsA_N"/>
</dbReference>
<dbReference type="InterPro" id="IPR005224">
    <property type="entry name" value="SfsA"/>
</dbReference>
<dbReference type="STRING" id="1137799.GZ78_21390"/>
<dbReference type="Gene3D" id="2.40.50.580">
    <property type="match status" value="1"/>
</dbReference>
<accession>A0A081ND99</accession>
<feature type="domain" description="SfsA N-terminal OB" evidence="3">
    <location>
        <begin position="13"/>
        <end position="72"/>
    </location>
</feature>
<dbReference type="HAMAP" id="MF_00095">
    <property type="entry name" value="SfsA"/>
    <property type="match status" value="1"/>
</dbReference>
<dbReference type="Pfam" id="PF03749">
    <property type="entry name" value="SfsA"/>
    <property type="match status" value="1"/>
</dbReference>
<dbReference type="PANTHER" id="PTHR30545">
    <property type="entry name" value="SUGAR FERMENTATION STIMULATION PROTEIN A"/>
    <property type="match status" value="1"/>
</dbReference>
<dbReference type="CDD" id="cd22359">
    <property type="entry name" value="SfsA-like_bacterial"/>
    <property type="match status" value="1"/>
</dbReference>
<dbReference type="AlphaFoldDB" id="A0A081ND99"/>
<comment type="caution">
    <text evidence="4">The sequence shown here is derived from an EMBL/GenBank/DDBJ whole genome shotgun (WGS) entry which is preliminary data.</text>
</comment>
<dbReference type="PANTHER" id="PTHR30545:SF2">
    <property type="entry name" value="SUGAR FERMENTATION STIMULATION PROTEIN A"/>
    <property type="match status" value="1"/>
</dbReference>
<dbReference type="FunFam" id="3.40.1350.60:FF:000001">
    <property type="entry name" value="Sugar fermentation stimulation protein A"/>
    <property type="match status" value="1"/>
</dbReference>
<dbReference type="Pfam" id="PF17746">
    <property type="entry name" value="SfsA_N"/>
    <property type="match status" value="1"/>
</dbReference>
<feature type="domain" description="Sugar fermentation stimulation protein C-terminal" evidence="2">
    <location>
        <begin position="91"/>
        <end position="230"/>
    </location>
</feature>
<dbReference type="Proteomes" id="UP000028073">
    <property type="component" value="Unassembled WGS sequence"/>
</dbReference>
<dbReference type="OrthoDB" id="9802365at2"/>
<dbReference type="GO" id="GO:0003677">
    <property type="term" value="F:DNA binding"/>
    <property type="evidence" value="ECO:0007669"/>
    <property type="project" value="InterPro"/>
</dbReference>
<dbReference type="NCBIfam" id="TIGR00230">
    <property type="entry name" value="sfsA"/>
    <property type="match status" value="1"/>
</dbReference>
<evidence type="ECO:0000259" key="3">
    <source>
        <dbReference type="Pfam" id="PF17746"/>
    </source>
</evidence>